<comment type="catalytic activity">
    <reaction evidence="1">
        <text>ATP + protein L-histidine = ADP + protein N-phospho-L-histidine.</text>
        <dbReference type="EC" id="2.7.13.3"/>
    </reaction>
</comment>
<dbReference type="Gene3D" id="3.40.50.2300">
    <property type="match status" value="1"/>
</dbReference>
<proteinExistence type="predicted"/>
<keyword evidence="19" id="KW-1185">Reference proteome</keyword>
<evidence type="ECO:0000256" key="1">
    <source>
        <dbReference type="ARBA" id="ARBA00000085"/>
    </source>
</evidence>
<dbReference type="Pfam" id="PF00512">
    <property type="entry name" value="HisKA"/>
    <property type="match status" value="1"/>
</dbReference>
<comment type="subcellular location">
    <subcellularLocation>
        <location evidence="3">Endomembrane system</location>
        <topology evidence="3">Multi-pass membrane protein</topology>
    </subcellularLocation>
</comment>
<dbReference type="InterPro" id="IPR003661">
    <property type="entry name" value="HisK_dim/P_dom"/>
</dbReference>
<reference evidence="19" key="1">
    <citation type="journal article" date="2016" name="Nature">
        <title>The genome of the seagrass Zostera marina reveals angiosperm adaptation to the sea.</title>
        <authorList>
            <person name="Olsen J.L."/>
            <person name="Rouze P."/>
            <person name="Verhelst B."/>
            <person name="Lin Y.-C."/>
            <person name="Bayer T."/>
            <person name="Collen J."/>
            <person name="Dattolo E."/>
            <person name="De Paoli E."/>
            <person name="Dittami S."/>
            <person name="Maumus F."/>
            <person name="Michel G."/>
            <person name="Kersting A."/>
            <person name="Lauritano C."/>
            <person name="Lohaus R."/>
            <person name="Toepel M."/>
            <person name="Tonon T."/>
            <person name="Vanneste K."/>
            <person name="Amirebrahimi M."/>
            <person name="Brakel J."/>
            <person name="Bostroem C."/>
            <person name="Chovatia M."/>
            <person name="Grimwood J."/>
            <person name="Jenkins J.W."/>
            <person name="Jueterbock A."/>
            <person name="Mraz A."/>
            <person name="Stam W.T."/>
            <person name="Tice H."/>
            <person name="Bornberg-Bauer E."/>
            <person name="Green P.J."/>
            <person name="Pearson G.A."/>
            <person name="Procaccini G."/>
            <person name="Duarte C.M."/>
            <person name="Schmutz J."/>
            <person name="Reusch T.B.H."/>
            <person name="Van de Peer Y."/>
        </authorList>
    </citation>
    <scope>NUCLEOTIDE SEQUENCE [LARGE SCALE GENOMIC DNA]</scope>
    <source>
        <strain evidence="19">cv. Finnish</strain>
    </source>
</reference>
<feature type="domain" description="Response regulatory" evidence="16">
    <location>
        <begin position="659"/>
        <end position="787"/>
    </location>
</feature>
<dbReference type="GO" id="GO:0009736">
    <property type="term" value="P:cytokinin-activated signaling pathway"/>
    <property type="evidence" value="ECO:0007669"/>
    <property type="project" value="UniProtKB-KW"/>
</dbReference>
<evidence type="ECO:0000256" key="10">
    <source>
        <dbReference type="ARBA" id="ARBA00022989"/>
    </source>
</evidence>
<feature type="transmembrane region" description="Helical" evidence="14">
    <location>
        <begin position="12"/>
        <end position="34"/>
    </location>
</feature>
<accession>A0A0K9NUC4</accession>
<dbReference type="Gene3D" id="6.10.250.1190">
    <property type="match status" value="1"/>
</dbReference>
<dbReference type="InterPro" id="IPR042240">
    <property type="entry name" value="CHASE_sf"/>
</dbReference>
<dbReference type="AlphaFoldDB" id="A0A0K9NUC4"/>
<dbReference type="STRING" id="29655.A0A0K9NUC4"/>
<comment type="caution">
    <text evidence="18">The sequence shown here is derived from an EMBL/GenBank/DDBJ whole genome shotgun (WGS) entry which is preliminary data.</text>
</comment>
<organism evidence="18 19">
    <name type="scientific">Zostera marina</name>
    <name type="common">Eelgrass</name>
    <dbReference type="NCBI Taxonomy" id="29655"/>
    <lineage>
        <taxon>Eukaryota</taxon>
        <taxon>Viridiplantae</taxon>
        <taxon>Streptophyta</taxon>
        <taxon>Embryophyta</taxon>
        <taxon>Tracheophyta</taxon>
        <taxon>Spermatophyta</taxon>
        <taxon>Magnoliopsida</taxon>
        <taxon>Liliopsida</taxon>
        <taxon>Zosteraceae</taxon>
        <taxon>Zostera</taxon>
    </lineage>
</organism>
<dbReference type="Gene3D" id="3.30.565.10">
    <property type="entry name" value="Histidine kinase-like ATPase, C-terminal domain"/>
    <property type="match status" value="1"/>
</dbReference>
<dbReference type="InterPro" id="IPR056839">
    <property type="entry name" value="Receiver_AHK4/CRE1_1st"/>
</dbReference>
<dbReference type="EC" id="2.7.13.3" evidence="4"/>
<dbReference type="CDD" id="cd00082">
    <property type="entry name" value="HisKA"/>
    <property type="match status" value="1"/>
</dbReference>
<evidence type="ECO:0000256" key="13">
    <source>
        <dbReference type="PROSITE-ProRule" id="PRU00169"/>
    </source>
</evidence>
<feature type="domain" description="CHASE" evidence="17">
    <location>
        <begin position="85"/>
        <end position="297"/>
    </location>
</feature>
<dbReference type="SMART" id="SM00388">
    <property type="entry name" value="HisKA"/>
    <property type="match status" value="1"/>
</dbReference>
<keyword evidence="8 18" id="KW-0418">Kinase</keyword>
<dbReference type="GO" id="GO:0005634">
    <property type="term" value="C:nucleus"/>
    <property type="evidence" value="ECO:0000318"/>
    <property type="project" value="GO_Central"/>
</dbReference>
<evidence type="ECO:0000256" key="11">
    <source>
        <dbReference type="ARBA" id="ARBA00023012"/>
    </source>
</evidence>
<keyword evidence="9" id="KW-0932">Cytokinin signaling pathway</keyword>
<evidence type="ECO:0000259" key="17">
    <source>
        <dbReference type="PROSITE" id="PS50839"/>
    </source>
</evidence>
<dbReference type="Gene3D" id="1.10.287.130">
    <property type="match status" value="1"/>
</dbReference>
<keyword evidence="12 14" id="KW-0472">Membrane</keyword>
<dbReference type="PANTHER" id="PTHR43719">
    <property type="entry name" value="TWO-COMPONENT HISTIDINE KINASE"/>
    <property type="match status" value="1"/>
</dbReference>
<protein>
    <recommendedName>
        <fullName evidence="4">histidine kinase</fullName>
        <ecNumber evidence="4">2.7.13.3</ecNumber>
    </recommendedName>
</protein>
<dbReference type="InterPro" id="IPR001789">
    <property type="entry name" value="Sig_transdc_resp-reg_receiver"/>
</dbReference>
<dbReference type="SUPFAM" id="SSF52172">
    <property type="entry name" value="CheY-like"/>
    <property type="match status" value="1"/>
</dbReference>
<dbReference type="InterPro" id="IPR036890">
    <property type="entry name" value="HATPase_C_sf"/>
</dbReference>
<comment type="caution">
    <text evidence="13">Lacks conserved residue(s) required for the propagation of feature annotation.</text>
</comment>
<evidence type="ECO:0000256" key="6">
    <source>
        <dbReference type="ARBA" id="ARBA00022679"/>
    </source>
</evidence>
<comment type="function">
    <text evidence="2">Cytokinin receptor related to bacterial two-component regulators. Functions as a histidine kinase and transmits the stress signal to a downstream MAPK cascade.</text>
</comment>
<feature type="modified residue" description="4-aspartylphosphate" evidence="13">
    <location>
        <position position="862"/>
    </location>
</feature>
<evidence type="ECO:0000313" key="19">
    <source>
        <dbReference type="Proteomes" id="UP000036987"/>
    </source>
</evidence>
<keyword evidence="6" id="KW-0808">Transferase</keyword>
<dbReference type="PANTHER" id="PTHR43719:SF77">
    <property type="entry name" value="HISTIDINE KINASE 4-RELATED"/>
    <property type="match status" value="1"/>
</dbReference>
<dbReference type="SUPFAM" id="SSF47384">
    <property type="entry name" value="Homodimeric domain of signal transducing histidine kinase"/>
    <property type="match status" value="1"/>
</dbReference>
<dbReference type="EMBL" id="LFYR01001757">
    <property type="protein sequence ID" value="KMZ59637.1"/>
    <property type="molecule type" value="Genomic_DNA"/>
</dbReference>
<evidence type="ECO:0000259" key="15">
    <source>
        <dbReference type="PROSITE" id="PS50109"/>
    </source>
</evidence>
<keyword evidence="11" id="KW-0902">Two-component regulatory system</keyword>
<dbReference type="GO" id="GO:0000155">
    <property type="term" value="F:phosphorelay sensor kinase activity"/>
    <property type="evidence" value="ECO:0007669"/>
    <property type="project" value="InterPro"/>
</dbReference>
<dbReference type="GO" id="GO:0012505">
    <property type="term" value="C:endomembrane system"/>
    <property type="evidence" value="ECO:0007669"/>
    <property type="project" value="UniProtKB-SubCell"/>
</dbReference>
<keyword evidence="7 14" id="KW-0812">Transmembrane</keyword>
<dbReference type="InterPro" id="IPR004358">
    <property type="entry name" value="Sig_transdc_His_kin-like_C"/>
</dbReference>
<dbReference type="Gene3D" id="3.30.450.350">
    <property type="entry name" value="CHASE domain"/>
    <property type="match status" value="1"/>
</dbReference>
<evidence type="ECO:0000256" key="2">
    <source>
        <dbReference type="ARBA" id="ARBA00002427"/>
    </source>
</evidence>
<evidence type="ECO:0000256" key="3">
    <source>
        <dbReference type="ARBA" id="ARBA00004127"/>
    </source>
</evidence>
<dbReference type="FunFam" id="3.30.450.350:FF:000001">
    <property type="entry name" value="Histidine kinase 4"/>
    <property type="match status" value="1"/>
</dbReference>
<keyword evidence="5 13" id="KW-0597">Phosphoprotein</keyword>
<dbReference type="InterPro" id="IPR011006">
    <property type="entry name" value="CheY-like_superfamily"/>
</dbReference>
<dbReference type="Proteomes" id="UP000036987">
    <property type="component" value="Unassembled WGS sequence"/>
</dbReference>
<dbReference type="InterPro" id="IPR006189">
    <property type="entry name" value="CHASE_dom"/>
</dbReference>
<dbReference type="PROSITE" id="PS50109">
    <property type="entry name" value="HIS_KIN"/>
    <property type="match status" value="1"/>
</dbReference>
<feature type="domain" description="Response regulatory" evidence="16">
    <location>
        <begin position="812"/>
        <end position="870"/>
    </location>
</feature>
<dbReference type="PROSITE" id="PS50839">
    <property type="entry name" value="CHASE"/>
    <property type="match status" value="1"/>
</dbReference>
<feature type="transmembrane region" description="Helical" evidence="14">
    <location>
        <begin position="306"/>
        <end position="338"/>
    </location>
</feature>
<dbReference type="OrthoDB" id="303614at2759"/>
<evidence type="ECO:0000256" key="7">
    <source>
        <dbReference type="ARBA" id="ARBA00022692"/>
    </source>
</evidence>
<dbReference type="PROSITE" id="PS50110">
    <property type="entry name" value="RESPONSE_REGULATORY"/>
    <property type="match status" value="2"/>
</dbReference>
<name>A0A0K9NUC4_ZOSMR</name>
<dbReference type="InterPro" id="IPR003594">
    <property type="entry name" value="HATPase_dom"/>
</dbReference>
<keyword evidence="10 14" id="KW-1133">Transmembrane helix</keyword>
<dbReference type="CDD" id="cd17546">
    <property type="entry name" value="REC_hyHK_CKI1_RcsC-like"/>
    <property type="match status" value="1"/>
</dbReference>
<dbReference type="SMART" id="SM01079">
    <property type="entry name" value="CHASE"/>
    <property type="match status" value="1"/>
</dbReference>
<dbReference type="InterPro" id="IPR005467">
    <property type="entry name" value="His_kinase_dom"/>
</dbReference>
<gene>
    <name evidence="18" type="ORF">ZOSMA_66G00570</name>
</gene>
<dbReference type="SMART" id="SM00387">
    <property type="entry name" value="HATPase_c"/>
    <property type="match status" value="1"/>
</dbReference>
<evidence type="ECO:0000256" key="5">
    <source>
        <dbReference type="ARBA" id="ARBA00022553"/>
    </source>
</evidence>
<dbReference type="SUPFAM" id="SSF55874">
    <property type="entry name" value="ATPase domain of HSP90 chaperone/DNA topoisomerase II/histidine kinase"/>
    <property type="match status" value="1"/>
</dbReference>
<dbReference type="Pfam" id="PF00072">
    <property type="entry name" value="Response_reg"/>
    <property type="match status" value="1"/>
</dbReference>
<evidence type="ECO:0000256" key="8">
    <source>
        <dbReference type="ARBA" id="ARBA00022777"/>
    </source>
</evidence>
<evidence type="ECO:0000256" key="4">
    <source>
        <dbReference type="ARBA" id="ARBA00012438"/>
    </source>
</evidence>
<evidence type="ECO:0000256" key="9">
    <source>
        <dbReference type="ARBA" id="ARBA00022864"/>
    </source>
</evidence>
<dbReference type="Pfam" id="PF03924">
    <property type="entry name" value="CHASE"/>
    <property type="match status" value="1"/>
</dbReference>
<feature type="domain" description="Histidine kinase" evidence="15">
    <location>
        <begin position="364"/>
        <end position="637"/>
    </location>
</feature>
<dbReference type="Pfam" id="PF24896">
    <property type="entry name" value="Receiver_CRE1"/>
    <property type="match status" value="1"/>
</dbReference>
<dbReference type="PRINTS" id="PR00344">
    <property type="entry name" value="BCTRLSENSOR"/>
</dbReference>
<dbReference type="CDD" id="cd16922">
    <property type="entry name" value="HATPase_EvgS-ArcB-TorS-like"/>
    <property type="match status" value="1"/>
</dbReference>
<dbReference type="InterPro" id="IPR050956">
    <property type="entry name" value="2C_system_His_kinase"/>
</dbReference>
<evidence type="ECO:0000256" key="14">
    <source>
        <dbReference type="SAM" id="Phobius"/>
    </source>
</evidence>
<sequence length="870" mass="98131">MGSKIDGKMKRWLINGTVQVLLCLTISFCVGIHLQMKAQSTKTMEDWLLNTCEECAKNLQDQFPLTLSHVHSLALLMSTFHRNKTHFSIDQNVFADYTRRTAFQRPLLSWVAYAQRLLRADRAEFENQHGQIIKTMKKEPSSEQDEYAPVIFSQEIISHIIALDMMSGKEHRENILRARATGKIALTNPFKLFESNHLGVILTIPVYNQNLLLDATFEERIKETVGYLFGAFELDTVVGNFLKQVAGNHEVMVNVYDVTNMSKPLIMYGTETTGGYKSVSYATTLEFADPYRKHQIKCRYNPPIDWLTIAIPSLIFALCMLIGWIFFVSYTTFSLIFVQIWQKAKELKVRDDVVDIVKSQFLVTTSHEIRTPLNGIIGILEILLDTDLNSVQKDLIHTAQISGYTLLSLINDMLDRAKLDSGKLQIDATPFDLRSVLDEIISLFSVMSRENDIELAVVVSDSVPEVLVGDSGRFRQIVTNLVGNAIKFTKHGHILVHIHLANQVKMVTKRKNAAIHNTHTFDSTNSYDTLSGLEAADKSSSWEILQPLLSEFVHISDYDVTLVVTVEDTGIGIPQHAKNQIFIPFMQADSSISRNYGGTGIGLSISKSLVELMGGQMSFISRSDIGSTFAFTSMFTKCDQSTNIDIKRKTFSFPNKGINAVVVDDRPIRGAITKYHLQRLGITVQNISNLIDALVLVTGENSRLLQSTRKNINLLLIEKDLWKTDMGSSFHKKFLDWKKKYNIPVMPKLILLATSDSGEINNKDIFDALIVKPLRSSLLAAYLKPLFILEEEKKKETQNISNSCHTMLRGKNILIVDDNIINCRVAQSQFKKYGANVQYIHSGENALSCLQIPHKFDMCFMDVQMPGMDG</sequence>
<dbReference type="InterPro" id="IPR036097">
    <property type="entry name" value="HisK_dim/P_sf"/>
</dbReference>
<dbReference type="Pfam" id="PF02518">
    <property type="entry name" value="HATPase_c"/>
    <property type="match status" value="1"/>
</dbReference>
<evidence type="ECO:0000259" key="16">
    <source>
        <dbReference type="PROSITE" id="PS50110"/>
    </source>
</evidence>
<evidence type="ECO:0000313" key="18">
    <source>
        <dbReference type="EMBL" id="KMZ59637.1"/>
    </source>
</evidence>
<evidence type="ECO:0000256" key="12">
    <source>
        <dbReference type="ARBA" id="ARBA00023136"/>
    </source>
</evidence>